<dbReference type="AlphaFoldDB" id="A0A6A6RF37"/>
<feature type="compositionally biased region" description="Basic and acidic residues" evidence="1">
    <location>
        <begin position="474"/>
        <end position="487"/>
    </location>
</feature>
<evidence type="ECO:0000313" key="2">
    <source>
        <dbReference type="EMBL" id="KAF2502077.1"/>
    </source>
</evidence>
<organism evidence="2 3">
    <name type="scientific">Lophium mytilinum</name>
    <dbReference type="NCBI Taxonomy" id="390894"/>
    <lineage>
        <taxon>Eukaryota</taxon>
        <taxon>Fungi</taxon>
        <taxon>Dikarya</taxon>
        <taxon>Ascomycota</taxon>
        <taxon>Pezizomycotina</taxon>
        <taxon>Dothideomycetes</taxon>
        <taxon>Pleosporomycetidae</taxon>
        <taxon>Mytilinidiales</taxon>
        <taxon>Mytilinidiaceae</taxon>
        <taxon>Lophium</taxon>
    </lineage>
</organism>
<feature type="compositionally biased region" description="Low complexity" evidence="1">
    <location>
        <begin position="439"/>
        <end position="463"/>
    </location>
</feature>
<accession>A0A6A6RF37</accession>
<reference evidence="2" key="1">
    <citation type="journal article" date="2020" name="Stud. Mycol.">
        <title>101 Dothideomycetes genomes: a test case for predicting lifestyles and emergence of pathogens.</title>
        <authorList>
            <person name="Haridas S."/>
            <person name="Albert R."/>
            <person name="Binder M."/>
            <person name="Bloem J."/>
            <person name="Labutti K."/>
            <person name="Salamov A."/>
            <person name="Andreopoulos B."/>
            <person name="Baker S."/>
            <person name="Barry K."/>
            <person name="Bills G."/>
            <person name="Bluhm B."/>
            <person name="Cannon C."/>
            <person name="Castanera R."/>
            <person name="Culley D."/>
            <person name="Daum C."/>
            <person name="Ezra D."/>
            <person name="Gonzalez J."/>
            <person name="Henrissat B."/>
            <person name="Kuo A."/>
            <person name="Liang C."/>
            <person name="Lipzen A."/>
            <person name="Lutzoni F."/>
            <person name="Magnuson J."/>
            <person name="Mondo S."/>
            <person name="Nolan M."/>
            <person name="Ohm R."/>
            <person name="Pangilinan J."/>
            <person name="Park H.-J."/>
            <person name="Ramirez L."/>
            <person name="Alfaro M."/>
            <person name="Sun H."/>
            <person name="Tritt A."/>
            <person name="Yoshinaga Y."/>
            <person name="Zwiers L.-H."/>
            <person name="Turgeon B."/>
            <person name="Goodwin S."/>
            <person name="Spatafora J."/>
            <person name="Crous P."/>
            <person name="Grigoriev I."/>
        </authorList>
    </citation>
    <scope>NUCLEOTIDE SEQUENCE</scope>
    <source>
        <strain evidence="2">CBS 269.34</strain>
    </source>
</reference>
<name>A0A6A6RF37_9PEZI</name>
<feature type="region of interest" description="Disordered" evidence="1">
    <location>
        <begin position="238"/>
        <end position="265"/>
    </location>
</feature>
<dbReference type="EMBL" id="MU004181">
    <property type="protein sequence ID" value="KAF2502077.1"/>
    <property type="molecule type" value="Genomic_DNA"/>
</dbReference>
<evidence type="ECO:0000313" key="3">
    <source>
        <dbReference type="Proteomes" id="UP000799750"/>
    </source>
</evidence>
<feature type="compositionally biased region" description="Pro residues" evidence="1">
    <location>
        <begin position="99"/>
        <end position="111"/>
    </location>
</feature>
<protein>
    <submittedName>
        <fullName evidence="2">Uncharacterized protein</fullName>
    </submittedName>
</protein>
<feature type="compositionally biased region" description="Basic and acidic residues" evidence="1">
    <location>
        <begin position="307"/>
        <end position="324"/>
    </location>
</feature>
<proteinExistence type="predicted"/>
<feature type="region of interest" description="Disordered" evidence="1">
    <location>
        <begin position="1"/>
        <end position="57"/>
    </location>
</feature>
<evidence type="ECO:0000256" key="1">
    <source>
        <dbReference type="SAM" id="MobiDB-lite"/>
    </source>
</evidence>
<gene>
    <name evidence="2" type="ORF">BU16DRAFT_587216</name>
</gene>
<feature type="region of interest" description="Disordered" evidence="1">
    <location>
        <begin position="424"/>
        <end position="487"/>
    </location>
</feature>
<feature type="region of interest" description="Disordered" evidence="1">
    <location>
        <begin position="333"/>
        <end position="390"/>
    </location>
</feature>
<feature type="compositionally biased region" description="Low complexity" evidence="1">
    <location>
        <begin position="33"/>
        <end position="46"/>
    </location>
</feature>
<feature type="region of interest" description="Disordered" evidence="1">
    <location>
        <begin position="305"/>
        <end position="324"/>
    </location>
</feature>
<dbReference type="OrthoDB" id="3797055at2759"/>
<dbReference type="Proteomes" id="UP000799750">
    <property type="component" value="Unassembled WGS sequence"/>
</dbReference>
<feature type="compositionally biased region" description="Pro residues" evidence="1">
    <location>
        <begin position="340"/>
        <end position="353"/>
    </location>
</feature>
<feature type="compositionally biased region" description="Polar residues" evidence="1">
    <location>
        <begin position="1"/>
        <end position="12"/>
    </location>
</feature>
<sequence length="487" mass="53766">MNHRSSQQTLRSTRTDSEQVVVETHQHNSLQSHTNQHTHFTNHQPTRASSSANHHQAAMCIRPSAPLLDPVAFIDAQRQYGSWSSPKREKGDHANLPQAPRPTPPLTPRPRPILGVVRKARLCGHFLHPASPSGTQVCPVCVARRLVPELCQKLRRLPPPYAANEAKLARWELLRKSRAWVANYENSCGHHVEKERAWEVEHPEVDVSACKTAAMAVEDLWKAIESLYDQEGKVLHPAAASTSPTKKKVSFTLPEGEEKQTRQENGLFCRVHPIYKPGKYAAPEGSDGWENTSWMRDESYNSPRYQEQFRSDDEGPAKEGHLARSLSKAKDVFRSLGSPPATPPSTPPKVPPKTPERTPSSVLRRGAEKNGSVEAASNDRTPAPRKTLYRIPTIGELNKVRTAQPGLINRSTFINTFSATNQPHWTRESAGAPPEPAIPARSSSKLPKSSKAASPPAKLAIPARSSSKGPKYSEVLKGEHPPKSSVS</sequence>
<keyword evidence="3" id="KW-1185">Reference proteome</keyword>
<feature type="region of interest" description="Disordered" evidence="1">
    <location>
        <begin position="82"/>
        <end position="112"/>
    </location>
</feature>